<protein>
    <submittedName>
        <fullName evidence="6">PH domain-like protein</fullName>
    </submittedName>
</protein>
<dbReference type="PANTHER" id="PTHR16290">
    <property type="entry name" value="TRANSCRIPTION FACTOR SMIF DECAPPING ENZYME DCP1"/>
    <property type="match status" value="1"/>
</dbReference>
<dbReference type="SUPFAM" id="SSF50729">
    <property type="entry name" value="PH domain-like"/>
    <property type="match status" value="1"/>
</dbReference>
<evidence type="ECO:0000256" key="5">
    <source>
        <dbReference type="SAM" id="MobiDB-lite"/>
    </source>
</evidence>
<dbReference type="InterPro" id="IPR010334">
    <property type="entry name" value="Dcp1"/>
</dbReference>
<dbReference type="GO" id="GO:0003729">
    <property type="term" value="F:mRNA binding"/>
    <property type="evidence" value="ECO:0007669"/>
    <property type="project" value="TreeGrafter"/>
</dbReference>
<dbReference type="Pfam" id="PF06058">
    <property type="entry name" value="DCP1"/>
    <property type="match status" value="1"/>
</dbReference>
<dbReference type="GO" id="GO:0031087">
    <property type="term" value="P:deadenylation-independent decapping of nuclear-transcribed mRNA"/>
    <property type="evidence" value="ECO:0007669"/>
    <property type="project" value="TreeGrafter"/>
</dbReference>
<dbReference type="GO" id="GO:0008047">
    <property type="term" value="F:enzyme activator activity"/>
    <property type="evidence" value="ECO:0007669"/>
    <property type="project" value="InterPro"/>
</dbReference>
<organism evidence="6 7">
    <name type="scientific">Polyplosphaeria fusca</name>
    <dbReference type="NCBI Taxonomy" id="682080"/>
    <lineage>
        <taxon>Eukaryota</taxon>
        <taxon>Fungi</taxon>
        <taxon>Dikarya</taxon>
        <taxon>Ascomycota</taxon>
        <taxon>Pezizomycotina</taxon>
        <taxon>Dothideomycetes</taxon>
        <taxon>Pleosporomycetidae</taxon>
        <taxon>Pleosporales</taxon>
        <taxon>Tetraplosphaeriaceae</taxon>
        <taxon>Polyplosphaeria</taxon>
    </lineage>
</organism>
<dbReference type="GO" id="GO:0000932">
    <property type="term" value="C:P-body"/>
    <property type="evidence" value="ECO:0007669"/>
    <property type="project" value="TreeGrafter"/>
</dbReference>
<comment type="caution">
    <text evidence="6">The sequence shown here is derived from an EMBL/GenBank/DDBJ whole genome shotgun (WGS) entry which is preliminary data.</text>
</comment>
<comment type="subcellular location">
    <subcellularLocation>
        <location evidence="1">Cytoplasm</location>
    </subcellularLocation>
</comment>
<evidence type="ECO:0000256" key="4">
    <source>
        <dbReference type="ARBA" id="ARBA00022664"/>
    </source>
</evidence>
<evidence type="ECO:0000256" key="3">
    <source>
        <dbReference type="ARBA" id="ARBA00022490"/>
    </source>
</evidence>
<dbReference type="EMBL" id="ML996220">
    <property type="protein sequence ID" value="KAF2730325.1"/>
    <property type="molecule type" value="Genomic_DNA"/>
</dbReference>
<evidence type="ECO:0000313" key="7">
    <source>
        <dbReference type="Proteomes" id="UP000799444"/>
    </source>
</evidence>
<keyword evidence="3" id="KW-0963">Cytoplasm</keyword>
<proteinExistence type="inferred from homology"/>
<dbReference type="GO" id="GO:0006397">
    <property type="term" value="P:mRNA processing"/>
    <property type="evidence" value="ECO:0007669"/>
    <property type="project" value="UniProtKB-KW"/>
</dbReference>
<evidence type="ECO:0000256" key="2">
    <source>
        <dbReference type="ARBA" id="ARBA00008778"/>
    </source>
</evidence>
<evidence type="ECO:0000313" key="6">
    <source>
        <dbReference type="EMBL" id="KAF2730325.1"/>
    </source>
</evidence>
<gene>
    <name evidence="6" type="ORF">EJ04DRAFT_515325</name>
</gene>
<dbReference type="PANTHER" id="PTHR16290:SF0">
    <property type="entry name" value="DECAPPING PROTEIN 1, ISOFORM A"/>
    <property type="match status" value="1"/>
</dbReference>
<dbReference type="OrthoDB" id="440673at2759"/>
<comment type="similarity">
    <text evidence="2">Belongs to the DCP1 family.</text>
</comment>
<reference evidence="6" key="1">
    <citation type="journal article" date="2020" name="Stud. Mycol.">
        <title>101 Dothideomycetes genomes: a test case for predicting lifestyles and emergence of pathogens.</title>
        <authorList>
            <person name="Haridas S."/>
            <person name="Albert R."/>
            <person name="Binder M."/>
            <person name="Bloem J."/>
            <person name="Labutti K."/>
            <person name="Salamov A."/>
            <person name="Andreopoulos B."/>
            <person name="Baker S."/>
            <person name="Barry K."/>
            <person name="Bills G."/>
            <person name="Bluhm B."/>
            <person name="Cannon C."/>
            <person name="Castanera R."/>
            <person name="Culley D."/>
            <person name="Daum C."/>
            <person name="Ezra D."/>
            <person name="Gonzalez J."/>
            <person name="Henrissat B."/>
            <person name="Kuo A."/>
            <person name="Liang C."/>
            <person name="Lipzen A."/>
            <person name="Lutzoni F."/>
            <person name="Magnuson J."/>
            <person name="Mondo S."/>
            <person name="Nolan M."/>
            <person name="Ohm R."/>
            <person name="Pangilinan J."/>
            <person name="Park H.-J."/>
            <person name="Ramirez L."/>
            <person name="Alfaro M."/>
            <person name="Sun H."/>
            <person name="Tritt A."/>
            <person name="Yoshinaga Y."/>
            <person name="Zwiers L.-H."/>
            <person name="Turgeon B."/>
            <person name="Goodwin S."/>
            <person name="Spatafora J."/>
            <person name="Crous P."/>
            <person name="Grigoriev I."/>
        </authorList>
    </citation>
    <scope>NUCLEOTIDE SEQUENCE</scope>
    <source>
        <strain evidence="6">CBS 125425</strain>
    </source>
</reference>
<feature type="compositionally biased region" description="Basic residues" evidence="5">
    <location>
        <begin position="1"/>
        <end position="12"/>
    </location>
</feature>
<dbReference type="InterPro" id="IPR011993">
    <property type="entry name" value="PH-like_dom_sf"/>
</dbReference>
<feature type="region of interest" description="Disordered" evidence="5">
    <location>
        <begin position="1"/>
        <end position="42"/>
    </location>
</feature>
<feature type="region of interest" description="Disordered" evidence="5">
    <location>
        <begin position="219"/>
        <end position="245"/>
    </location>
</feature>
<dbReference type="Proteomes" id="UP000799444">
    <property type="component" value="Unassembled WGS sequence"/>
</dbReference>
<evidence type="ECO:0000256" key="1">
    <source>
        <dbReference type="ARBA" id="ARBA00004496"/>
    </source>
</evidence>
<dbReference type="GO" id="GO:0000290">
    <property type="term" value="P:deadenylation-dependent decapping of nuclear-transcribed mRNA"/>
    <property type="evidence" value="ECO:0007669"/>
    <property type="project" value="InterPro"/>
</dbReference>
<feature type="compositionally biased region" description="Pro residues" evidence="5">
    <location>
        <begin position="26"/>
        <end position="38"/>
    </location>
</feature>
<name>A0A9P4QPW7_9PLEO</name>
<sequence length="264" mass="29008">MAPNKSKSRTHQHQPPPQPSDYETDAPPPADPPPPPPRSNEELNLSVLCRRYPDITSIEHVAPYSVLYTFSLESQQWEKVGIEGTLFVCQLSPSPIGADRFSVVMLNRRGLENFAQELTSDAAIEISGEYVIVQGEKVYGIWIFSDPPPASTSNMRIETQEILQRLAKQAEESKKACEASMGNGAAELVQVPDSTPMGRQLSLSQLFQQQRVQDAGFSVRDHHSPTAPSAPMYHPGVNSNPHGGNEFLSQLFAKARQEGFNGVG</sequence>
<dbReference type="AlphaFoldDB" id="A0A9P4QPW7"/>
<keyword evidence="4" id="KW-0507">mRNA processing</keyword>
<keyword evidence="7" id="KW-1185">Reference proteome</keyword>
<accession>A0A9P4QPW7</accession>
<dbReference type="CDD" id="cd13182">
    <property type="entry name" value="EVH1-like_Dcp1"/>
    <property type="match status" value="1"/>
</dbReference>
<dbReference type="Gene3D" id="2.30.29.30">
    <property type="entry name" value="Pleckstrin-homology domain (PH domain)/Phosphotyrosine-binding domain (PTB)"/>
    <property type="match status" value="1"/>
</dbReference>